<dbReference type="Pfam" id="PF13517">
    <property type="entry name" value="FG-GAP_3"/>
    <property type="match status" value="3"/>
</dbReference>
<evidence type="ECO:0000313" key="3">
    <source>
        <dbReference type="Proteomes" id="UP000598426"/>
    </source>
</evidence>
<dbReference type="PANTHER" id="PTHR44103:SF1">
    <property type="entry name" value="PROPROTEIN CONVERTASE P"/>
    <property type="match status" value="1"/>
</dbReference>
<gene>
    <name evidence="2" type="ORF">IF188_09920</name>
</gene>
<keyword evidence="1" id="KW-0732">Signal</keyword>
<name>A0ABR8NSJ1_9MICO</name>
<dbReference type="Gene3D" id="2.130.10.130">
    <property type="entry name" value="Integrin alpha, N-terminal"/>
    <property type="match status" value="1"/>
</dbReference>
<reference evidence="2 3" key="1">
    <citation type="submission" date="2020-09" db="EMBL/GenBank/DDBJ databases">
        <title>Isolation and identification of active actinomycetes.</title>
        <authorList>
            <person name="Li X."/>
        </authorList>
    </citation>
    <scope>NUCLEOTIDE SEQUENCE [LARGE SCALE GENOMIC DNA]</scope>
    <source>
        <strain evidence="2 3">NEAU-LLC</strain>
    </source>
</reference>
<dbReference type="PANTHER" id="PTHR44103">
    <property type="entry name" value="PROPROTEIN CONVERTASE P"/>
    <property type="match status" value="1"/>
</dbReference>
<dbReference type="Gene3D" id="2.115.10.10">
    <property type="entry name" value="Tachylectin 2"/>
    <property type="match status" value="1"/>
</dbReference>
<dbReference type="EMBL" id="JACXZS010000005">
    <property type="protein sequence ID" value="MBD3942011.1"/>
    <property type="molecule type" value="Genomic_DNA"/>
</dbReference>
<dbReference type="SUPFAM" id="SSF69318">
    <property type="entry name" value="Integrin alpha N-terminal domain"/>
    <property type="match status" value="1"/>
</dbReference>
<comment type="caution">
    <text evidence="2">The sequence shown here is derived from an EMBL/GenBank/DDBJ whole genome shotgun (WGS) entry which is preliminary data.</text>
</comment>
<dbReference type="RefSeq" id="WP_191171621.1">
    <property type="nucleotide sequence ID" value="NZ_JACXZS010000005.1"/>
</dbReference>
<organism evidence="2 3">
    <name type="scientific">Microbacterium helvum</name>
    <dbReference type="NCBI Taxonomy" id="2773713"/>
    <lineage>
        <taxon>Bacteria</taxon>
        <taxon>Bacillati</taxon>
        <taxon>Actinomycetota</taxon>
        <taxon>Actinomycetes</taxon>
        <taxon>Micrococcales</taxon>
        <taxon>Microbacteriaceae</taxon>
        <taxon>Microbacterium</taxon>
    </lineage>
</organism>
<sequence length="814" mass="85768">MTSRENDRSRTPARRSVGLLAALLSLIGALLLAPAPALGTPADTGRPEAAVATVDAATTGVVKTADLSKFQAGNIISDAVFFDSGTMTATQIQQFLQAKVPTCRSGYTCLKDWYDTARTTTADAMCGAYSGGVRERASTIIYKVARACGINPRVLLVMLEKEQGLVSHVWPSEWRYTIAMGQGCPDTAACDTRYYGFFNQVYGAAWQLKRYANPPGTSQFFTWYAPGKTWNIRWHPNAACGSAPVYIQNQATANLYYYTPYQPNAAAIRAGAGVGDSCSSYGNRNFYRYFTDWFGSTRVVPPKLDSLDSSTYLLALDTTGGLWGYPTTTSGVWGDHVLLASGLTKIKKIIANGDFNGDGHRDIIGIDTSNVPWLYTGTGSKLSAATRLPVSWSDARLIAAAGLFNADAHPDVLTVDAKGRLLLWSGTALGGFTGPRVVAEGFGPIDLLTGAVDMTGDGLPDVLGRTTAGNLQLYAGNGSGGIASTRVIGSGWSVMTSVISPGDFTGDGKPDVLATNSAGELVLYPNVGDGSIANGPVVGSGWTVMRDMSNSGPRPSGVRVFAAGAGDANADGAIDVIARTSAGSLLLYPGNGKGGWRTTTTISSKWGKSKFVTIGDFDGDGVTDLAKLAANGDLLFYPGKRTGGYTASKWIGGGWNRFDLVVGGIDFDGDRKLDLIARDPSGVLYLYRGNGAGGWVTGQGQAIGSAWWMFDTVFSIGDFDGNQRAGLVGRRADGTLWLYPMTGTGKWGTPRQIGTSWNGITAVFSPGNFDGKGGPDVLARMPNGDLRLYRGDGKGGWSGVSTIGTAWNGMLQIG</sequence>
<evidence type="ECO:0000313" key="2">
    <source>
        <dbReference type="EMBL" id="MBD3942011.1"/>
    </source>
</evidence>
<dbReference type="Proteomes" id="UP000598426">
    <property type="component" value="Unassembled WGS sequence"/>
</dbReference>
<keyword evidence="3" id="KW-1185">Reference proteome</keyword>
<dbReference type="InterPro" id="IPR013517">
    <property type="entry name" value="FG-GAP"/>
</dbReference>
<protein>
    <submittedName>
        <fullName evidence="2">VCBS repeat-containing protein</fullName>
    </submittedName>
</protein>
<dbReference type="InterPro" id="IPR028994">
    <property type="entry name" value="Integrin_alpha_N"/>
</dbReference>
<evidence type="ECO:0000256" key="1">
    <source>
        <dbReference type="ARBA" id="ARBA00022729"/>
    </source>
</evidence>
<proteinExistence type="predicted"/>
<accession>A0ABR8NSJ1</accession>